<dbReference type="EMBL" id="KE148161">
    <property type="protein sequence ID" value="EPE04322.1"/>
    <property type="molecule type" value="Genomic_DNA"/>
</dbReference>
<gene>
    <name evidence="1" type="ORF">F503_01326</name>
</gene>
<evidence type="ECO:0000313" key="2">
    <source>
        <dbReference type="Proteomes" id="UP000016923"/>
    </source>
</evidence>
<dbReference type="VEuPathDB" id="FungiDB:F503_01326"/>
<accession>S3BV01</accession>
<keyword evidence="2" id="KW-1185">Reference proteome</keyword>
<proteinExistence type="predicted"/>
<name>S3BV01_OPHP1</name>
<dbReference type="GO" id="GO:0016787">
    <property type="term" value="F:hydrolase activity"/>
    <property type="evidence" value="ECO:0007669"/>
    <property type="project" value="UniProtKB-KW"/>
</dbReference>
<dbReference type="Proteomes" id="UP000016923">
    <property type="component" value="Unassembled WGS sequence"/>
</dbReference>
<reference evidence="1 2" key="1">
    <citation type="journal article" date="2013" name="BMC Genomics">
        <title>The genome and transcriptome of the pine saprophyte Ophiostoma piceae, and a comparison with the bark beetle-associated pine pathogen Grosmannia clavigera.</title>
        <authorList>
            <person name="Haridas S."/>
            <person name="Wang Y."/>
            <person name="Lim L."/>
            <person name="Massoumi Alamouti S."/>
            <person name="Jackman S."/>
            <person name="Docking R."/>
            <person name="Robertson G."/>
            <person name="Birol I."/>
            <person name="Bohlmann J."/>
            <person name="Breuil C."/>
        </authorList>
    </citation>
    <scope>NUCLEOTIDE SEQUENCE [LARGE SCALE GENOMIC DNA]</scope>
    <source>
        <strain evidence="1 2">UAMH 11346</strain>
    </source>
</reference>
<dbReference type="AlphaFoldDB" id="S3BV01"/>
<protein>
    <submittedName>
        <fullName evidence="1">Glyoside hydrolase family 61 protein</fullName>
    </submittedName>
</protein>
<dbReference type="HOGENOM" id="CLU_2427631_0_0_1"/>
<organism evidence="1 2">
    <name type="scientific">Ophiostoma piceae (strain UAMH 11346)</name>
    <name type="common">Sap stain fungus</name>
    <dbReference type="NCBI Taxonomy" id="1262450"/>
    <lineage>
        <taxon>Eukaryota</taxon>
        <taxon>Fungi</taxon>
        <taxon>Dikarya</taxon>
        <taxon>Ascomycota</taxon>
        <taxon>Pezizomycotina</taxon>
        <taxon>Sordariomycetes</taxon>
        <taxon>Sordariomycetidae</taxon>
        <taxon>Ophiostomatales</taxon>
        <taxon>Ophiostomataceae</taxon>
        <taxon>Ophiostoma</taxon>
    </lineage>
</organism>
<sequence length="91" mass="10323">MEKVFGQALFHQLRVDVEIIMRISRHCCRLDPVVQDLYGWLVAQASDAGDNDNWVPRFTWCCGRMDAKISDSLPNGDYRLRAGAITLHTTG</sequence>
<keyword evidence="1" id="KW-0378">Hydrolase</keyword>
<evidence type="ECO:0000313" key="1">
    <source>
        <dbReference type="EMBL" id="EPE04322.1"/>
    </source>
</evidence>